<dbReference type="RefSeq" id="WP_182597488.1">
    <property type="nucleotide sequence ID" value="NZ_JACIVC010000024.1"/>
</dbReference>
<evidence type="ECO:0000313" key="2">
    <source>
        <dbReference type="Proteomes" id="UP000518316"/>
    </source>
</evidence>
<accession>A0A7W3TPZ5</accession>
<dbReference type="AlphaFoldDB" id="A0A7W3TPZ5"/>
<dbReference type="EMBL" id="JACIVC010000024">
    <property type="protein sequence ID" value="MBB1068749.1"/>
    <property type="molecule type" value="Genomic_DNA"/>
</dbReference>
<proteinExistence type="predicted"/>
<sequence length="59" mass="6523">MKLNNNDTELLKSTLLNELSGNIATLKGDAKSYINGKEQSALALIDESINDLKELKELF</sequence>
<protein>
    <submittedName>
        <fullName evidence="1">Uncharacterized protein</fullName>
    </submittedName>
</protein>
<keyword evidence="2" id="KW-1185">Reference proteome</keyword>
<comment type="caution">
    <text evidence="1">The sequence shown here is derived from an EMBL/GenBank/DDBJ whole genome shotgun (WGS) entry which is preliminary data.</text>
</comment>
<dbReference type="Proteomes" id="UP000518316">
    <property type="component" value="Unassembled WGS sequence"/>
</dbReference>
<evidence type="ECO:0000313" key="1">
    <source>
        <dbReference type="EMBL" id="MBB1068749.1"/>
    </source>
</evidence>
<reference evidence="1 2" key="1">
    <citation type="submission" date="2020-07" db="EMBL/GenBank/DDBJ databases">
        <title>Description of Limosilactobacillus balticus sp. nov., Limosilactobacillus agrestis sp. nov., Limosilactobacillus albertensis sp. nov., Limosilactobacillus rudii sp. nov., Limosilactobacillus fastidiosus sp. nov., five novel Limosilactobacillus species isolated from the vertebrate gastrointestinal tract, and proposal of 6 subspecies of Limosilactobacillus reuteri adapted to the gastrointestinal tract of specific vertebrate hosts.</title>
        <authorList>
            <person name="Li F."/>
            <person name="Cheng C."/>
            <person name="Zheng J."/>
            <person name="Quevedo R.M."/>
            <person name="Li J."/>
            <person name="Roos S."/>
            <person name="Gaenzle M.G."/>
            <person name="Walter J."/>
        </authorList>
    </citation>
    <scope>NUCLEOTIDE SEQUENCE [LARGE SCALE GENOMIC DNA]</scope>
    <source>
        <strain evidence="1 2">RRLNB_1_1</strain>
    </source>
</reference>
<name>A0A7W3TPZ5_9LACO</name>
<organism evidence="1 2">
    <name type="scientific">Limosilactobacillus albertensis</name>
    <dbReference type="NCBI Taxonomy" id="2759752"/>
    <lineage>
        <taxon>Bacteria</taxon>
        <taxon>Bacillati</taxon>
        <taxon>Bacillota</taxon>
        <taxon>Bacilli</taxon>
        <taxon>Lactobacillales</taxon>
        <taxon>Lactobacillaceae</taxon>
        <taxon>Limosilactobacillus</taxon>
    </lineage>
</organism>
<gene>
    <name evidence="1" type="ORF">H5S40_00870</name>
</gene>